<dbReference type="KEGG" id="msil:METEAL_15620"/>
<dbReference type="Pfam" id="PF04233">
    <property type="entry name" value="Phage_Mu_F"/>
    <property type="match status" value="1"/>
</dbReference>
<protein>
    <recommendedName>
        <fullName evidence="1">Phage head morphogenesis domain-containing protein</fullName>
    </recommendedName>
</protein>
<feature type="domain" description="Phage head morphogenesis" evidence="1">
    <location>
        <begin position="152"/>
        <end position="278"/>
    </location>
</feature>
<dbReference type="Proteomes" id="UP001238179">
    <property type="component" value="Chromosome"/>
</dbReference>
<evidence type="ECO:0000313" key="2">
    <source>
        <dbReference type="EMBL" id="BDU72388.1"/>
    </source>
</evidence>
<accession>A0AA48GXX0</accession>
<dbReference type="InterPro" id="IPR006528">
    <property type="entry name" value="Phage_head_morphogenesis_dom"/>
</dbReference>
<dbReference type="RefSeq" id="WP_316415290.1">
    <property type="nucleotide sequence ID" value="NZ_AP027080.1"/>
</dbReference>
<name>A0AA48GXX0_9BACT</name>
<proteinExistence type="predicted"/>
<organism evidence="2 3">
    <name type="scientific">Mesoterricola silvestris</name>
    <dbReference type="NCBI Taxonomy" id="2927979"/>
    <lineage>
        <taxon>Bacteria</taxon>
        <taxon>Pseudomonadati</taxon>
        <taxon>Acidobacteriota</taxon>
        <taxon>Holophagae</taxon>
        <taxon>Holophagales</taxon>
        <taxon>Holophagaceae</taxon>
        <taxon>Mesoterricola</taxon>
    </lineage>
</organism>
<dbReference type="EMBL" id="AP027080">
    <property type="protein sequence ID" value="BDU72388.1"/>
    <property type="molecule type" value="Genomic_DNA"/>
</dbReference>
<evidence type="ECO:0000259" key="1">
    <source>
        <dbReference type="Pfam" id="PF04233"/>
    </source>
</evidence>
<reference evidence="3" key="1">
    <citation type="journal article" date="2023" name="Int. J. Syst. Evol. Microbiol.">
        <title>Mesoterricola silvestris gen. nov., sp. nov., Mesoterricola sediminis sp. nov., Geothrix oryzae sp. nov., Geothrix edaphica sp. nov., Geothrix rubra sp. nov., and Geothrix limicola sp. nov., six novel members of Acidobacteriota isolated from soils.</title>
        <authorList>
            <person name="Itoh H."/>
            <person name="Sugisawa Y."/>
            <person name="Mise K."/>
            <person name="Xu Z."/>
            <person name="Kuniyasu M."/>
            <person name="Ushijima N."/>
            <person name="Kawano K."/>
            <person name="Kobayashi E."/>
            <person name="Shiratori Y."/>
            <person name="Masuda Y."/>
            <person name="Senoo K."/>
        </authorList>
    </citation>
    <scope>NUCLEOTIDE SEQUENCE [LARGE SCALE GENOMIC DNA]</scope>
    <source>
        <strain evidence="3">W79</strain>
    </source>
</reference>
<dbReference type="AlphaFoldDB" id="A0AA48GXX0"/>
<evidence type="ECO:0000313" key="3">
    <source>
        <dbReference type="Proteomes" id="UP001238179"/>
    </source>
</evidence>
<gene>
    <name evidence="2" type="ORF">METEAL_15620</name>
</gene>
<sequence length="375" mass="41083">MTPPIPDKIRSNLISLMVDTTRYEAGLAAKIDRMILQLGQDLIRDLVGSGLDTPRTDWQKSRLRSLLAQAQKTIETGYGDIASFQSDEMTGLIRVSGKGVVTAVNAAMGADIMIPPKWTPELLRSLADGSLIQGAPSADWWARQGADLTNAFADQMRQGVLRGETITQLRDRILGQNLPGVNAAGKVDLRTVQPALRAPIYTARRNAEALVRSSVISMSSAAHHAAYEANSDIMAGETWTATLDISTCPRCGALDSVTFPWGSEHPTPALHFGCRCFLTPQTKSWQQLAREAHGNSTLAKELDNIPEGDRASMDGPVSGKFTYQNWFDAQPKARQVEILGDRKLELYQKGKLSFADMINQKGNPLTIKQLEEMYS</sequence>
<keyword evidence="3" id="KW-1185">Reference proteome</keyword>